<feature type="transmembrane region" description="Helical" evidence="2">
    <location>
        <begin position="151"/>
        <end position="173"/>
    </location>
</feature>
<keyword evidence="2" id="KW-0472">Membrane</keyword>
<accession>A0ABP1Q0H0</accession>
<dbReference type="Pfam" id="PF07690">
    <property type="entry name" value="MFS_1"/>
    <property type="match status" value="1"/>
</dbReference>
<proteinExistence type="predicted"/>
<name>A0ABP1Q0H0_9HEXA</name>
<keyword evidence="4" id="KW-1185">Reference proteome</keyword>
<feature type="transmembrane region" description="Helical" evidence="2">
    <location>
        <begin position="544"/>
        <end position="566"/>
    </location>
</feature>
<dbReference type="PANTHER" id="PTHR20765">
    <property type="entry name" value="SOLUTE CARRIER FAMILY 43 MEMBER 3-RELATED"/>
    <property type="match status" value="1"/>
</dbReference>
<feature type="transmembrane region" description="Helical" evidence="2">
    <location>
        <begin position="271"/>
        <end position="290"/>
    </location>
</feature>
<dbReference type="SUPFAM" id="SSF103473">
    <property type="entry name" value="MFS general substrate transporter"/>
    <property type="match status" value="1"/>
</dbReference>
<feature type="transmembrane region" description="Helical" evidence="2">
    <location>
        <begin position="407"/>
        <end position="429"/>
    </location>
</feature>
<comment type="caution">
    <text evidence="3">The sequence shown here is derived from an EMBL/GenBank/DDBJ whole genome shotgun (WGS) entry which is preliminary data.</text>
</comment>
<evidence type="ECO:0008006" key="5">
    <source>
        <dbReference type="Google" id="ProtNLM"/>
    </source>
</evidence>
<dbReference type="PANTHER" id="PTHR20765:SF1">
    <property type="entry name" value="EQUILIBRATIVE NUCLEOBASE TRANSPORTER 1"/>
    <property type="match status" value="1"/>
</dbReference>
<feature type="transmembrane region" description="Helical" evidence="2">
    <location>
        <begin position="455"/>
        <end position="475"/>
    </location>
</feature>
<reference evidence="3 4" key="1">
    <citation type="submission" date="2024-08" db="EMBL/GenBank/DDBJ databases">
        <authorList>
            <person name="Cucini C."/>
            <person name="Frati F."/>
        </authorList>
    </citation>
    <scope>NUCLEOTIDE SEQUENCE [LARGE SCALE GENOMIC DNA]</scope>
</reference>
<sequence length="582" mass="65517">MKMWRKNFIILTGFVEALLFSGCLFGWPSLLLILQREGIYGYLCEIKNVDPLSTVTENSMYTTVSGMFNFDELSSSFEDKSEYILLSDVEKVGVDDLTETYTLKPFIDSTESQTWSETTAEILDCKEPCNLLNETNLTIFTTVVGCDEQRIYMTLIYTFAAVSYGITAVFIGISLEFFGIRVTRAVGSIFSILGFICLANITPETSNLLWPALNLLALGTNQLRLSGFLFADLWPKYRATIITAYSSAYAVSTTFFLGVQILYEREARMDLVYYISAGACSITFIPTFLMPPRLLDNKDSVHSVESGQNLKQGEEDKDTHSDETSAHDAFISENHENLKGEKQVELELESNSDAAVGKLSVWDSVFCVSGLLHMFWHFINLFLVLFYSSTFNIWISKVSNRVDDASLYIKMSGVFCLIAPFLIPYTGVLTDRMVRRAEKLTDPVKRLAYKMQAPTFAMAGATTLMVLVMICKIFLDEIAIYASLVLIALARPMVVGSCTSYIRLRFPAEQFNILNGVFTTIISIICFVQYPIMKWMTSSNDGYMMVHIVLLIALLLSLISPGHMMIRKNILKYARQHLHGST</sequence>
<keyword evidence="2" id="KW-1133">Transmembrane helix</keyword>
<protein>
    <recommendedName>
        <fullName evidence="5">Solute carrier family 43 member 3</fullName>
    </recommendedName>
</protein>
<organism evidence="3 4">
    <name type="scientific">Orchesella dallaii</name>
    <dbReference type="NCBI Taxonomy" id="48710"/>
    <lineage>
        <taxon>Eukaryota</taxon>
        <taxon>Metazoa</taxon>
        <taxon>Ecdysozoa</taxon>
        <taxon>Arthropoda</taxon>
        <taxon>Hexapoda</taxon>
        <taxon>Collembola</taxon>
        <taxon>Entomobryomorpha</taxon>
        <taxon>Entomobryoidea</taxon>
        <taxon>Orchesellidae</taxon>
        <taxon>Orchesellinae</taxon>
        <taxon>Orchesella</taxon>
    </lineage>
</organism>
<evidence type="ECO:0000256" key="1">
    <source>
        <dbReference type="SAM" id="MobiDB-lite"/>
    </source>
</evidence>
<dbReference type="InterPro" id="IPR011701">
    <property type="entry name" value="MFS"/>
</dbReference>
<feature type="transmembrane region" description="Helical" evidence="2">
    <location>
        <begin position="242"/>
        <end position="259"/>
    </location>
</feature>
<dbReference type="EMBL" id="CAXLJM020000015">
    <property type="protein sequence ID" value="CAL8082390.1"/>
    <property type="molecule type" value="Genomic_DNA"/>
</dbReference>
<feature type="transmembrane region" description="Helical" evidence="2">
    <location>
        <begin position="185"/>
        <end position="202"/>
    </location>
</feature>
<feature type="transmembrane region" description="Helical" evidence="2">
    <location>
        <begin position="365"/>
        <end position="387"/>
    </location>
</feature>
<dbReference type="Proteomes" id="UP001642540">
    <property type="component" value="Unassembled WGS sequence"/>
</dbReference>
<feature type="transmembrane region" description="Helical" evidence="2">
    <location>
        <begin position="513"/>
        <end position="532"/>
    </location>
</feature>
<feature type="compositionally biased region" description="Basic and acidic residues" evidence="1">
    <location>
        <begin position="312"/>
        <end position="324"/>
    </location>
</feature>
<evidence type="ECO:0000313" key="3">
    <source>
        <dbReference type="EMBL" id="CAL8082390.1"/>
    </source>
</evidence>
<dbReference type="Gene3D" id="1.20.1250.20">
    <property type="entry name" value="MFS general substrate transporter like domains"/>
    <property type="match status" value="1"/>
</dbReference>
<evidence type="ECO:0000256" key="2">
    <source>
        <dbReference type="SAM" id="Phobius"/>
    </source>
</evidence>
<keyword evidence="2" id="KW-0812">Transmembrane</keyword>
<dbReference type="InterPro" id="IPR036259">
    <property type="entry name" value="MFS_trans_sf"/>
</dbReference>
<feature type="region of interest" description="Disordered" evidence="1">
    <location>
        <begin position="305"/>
        <end position="324"/>
    </location>
</feature>
<gene>
    <name evidence="3" type="ORF">ODALV1_LOCUS5190</name>
</gene>
<dbReference type="InterPro" id="IPR027197">
    <property type="entry name" value="SLC43A3"/>
</dbReference>
<evidence type="ECO:0000313" key="4">
    <source>
        <dbReference type="Proteomes" id="UP001642540"/>
    </source>
</evidence>